<dbReference type="Proteomes" id="UP000076842">
    <property type="component" value="Unassembled WGS sequence"/>
</dbReference>
<dbReference type="Gene3D" id="1.10.8.50">
    <property type="match status" value="1"/>
</dbReference>
<dbReference type="AlphaFoldDB" id="A0A165CR72"/>
<keyword evidence="3" id="KW-0687">Ribonucleoprotein</keyword>
<dbReference type="STRING" id="1353952.A0A165CR72"/>
<dbReference type="EMBL" id="KV424118">
    <property type="protein sequence ID" value="KZT51236.1"/>
    <property type="molecule type" value="Genomic_DNA"/>
</dbReference>
<proteinExistence type="inferred from homology"/>
<accession>A0A165CR72</accession>
<dbReference type="PANTHER" id="PTHR10871:SF1">
    <property type="entry name" value="SMALL RIBOSOMAL SUBUNIT PROTEIN US13M"/>
    <property type="match status" value="1"/>
</dbReference>
<comment type="similarity">
    <text evidence="1">Belongs to the universal ribosomal protein uS13 family.</text>
</comment>
<evidence type="ECO:0000256" key="3">
    <source>
        <dbReference type="ARBA" id="ARBA00023274"/>
    </source>
</evidence>
<dbReference type="GO" id="GO:0006412">
    <property type="term" value="P:translation"/>
    <property type="evidence" value="ECO:0007669"/>
    <property type="project" value="InterPro"/>
</dbReference>
<keyword evidence="2" id="KW-0689">Ribosomal protein</keyword>
<evidence type="ECO:0000256" key="1">
    <source>
        <dbReference type="ARBA" id="ARBA00008080"/>
    </source>
</evidence>
<dbReference type="SUPFAM" id="SSF46946">
    <property type="entry name" value="S13-like H2TH domain"/>
    <property type="match status" value="1"/>
</dbReference>
<dbReference type="GO" id="GO:0015935">
    <property type="term" value="C:small ribosomal subunit"/>
    <property type="evidence" value="ECO:0007669"/>
    <property type="project" value="TreeGrafter"/>
</dbReference>
<dbReference type="GO" id="GO:0005739">
    <property type="term" value="C:mitochondrion"/>
    <property type="evidence" value="ECO:0007669"/>
    <property type="project" value="TreeGrafter"/>
</dbReference>
<dbReference type="InterPro" id="IPR010979">
    <property type="entry name" value="Ribosomal_uS13-like_H2TH"/>
</dbReference>
<evidence type="ECO:0000256" key="2">
    <source>
        <dbReference type="ARBA" id="ARBA00022980"/>
    </source>
</evidence>
<dbReference type="GO" id="GO:0003723">
    <property type="term" value="F:RNA binding"/>
    <property type="evidence" value="ECO:0007669"/>
    <property type="project" value="InterPro"/>
</dbReference>
<dbReference type="InterPro" id="IPR027437">
    <property type="entry name" value="Rbsml_uS13_C"/>
</dbReference>
<dbReference type="PIRSF" id="PIRSF002134">
    <property type="entry name" value="Ribosomal_S13"/>
    <property type="match status" value="1"/>
</dbReference>
<dbReference type="PANTHER" id="PTHR10871">
    <property type="entry name" value="30S RIBOSOMAL PROTEIN S13/40S RIBOSOMAL PROTEIN S18"/>
    <property type="match status" value="1"/>
</dbReference>
<dbReference type="InParanoid" id="A0A165CR72"/>
<dbReference type="Gene3D" id="4.10.910.10">
    <property type="entry name" value="30s ribosomal protein s13, domain 2"/>
    <property type="match status" value="1"/>
</dbReference>
<sequence>MFVLGVNLPDNHLVWRALRSFYGLNYHTGKQVCARFQIHLKCRVSELSNTQLAALGAFLSSPATAAPPLRCRRAGIDEQSAVPLSAAPPAPERARGRDVLRELKLESEGRRVIRENIAHHREIGTYVGRRHAMHLPVRGQKTKRNARTAARLNRIDRRGFATWCVPFGLELGPSSAR</sequence>
<keyword evidence="5" id="KW-1185">Reference proteome</keyword>
<dbReference type="FunCoup" id="A0A165CR72">
    <property type="interactions" value="162"/>
</dbReference>
<protein>
    <submittedName>
        <fullName evidence="4">S13-like H2TH domain-containing protein</fullName>
    </submittedName>
</protein>
<dbReference type="OrthoDB" id="525520at2759"/>
<evidence type="ECO:0000313" key="4">
    <source>
        <dbReference type="EMBL" id="KZT51236.1"/>
    </source>
</evidence>
<gene>
    <name evidence="4" type="ORF">CALCODRAFT_443330</name>
</gene>
<organism evidence="4 5">
    <name type="scientific">Calocera cornea HHB12733</name>
    <dbReference type="NCBI Taxonomy" id="1353952"/>
    <lineage>
        <taxon>Eukaryota</taxon>
        <taxon>Fungi</taxon>
        <taxon>Dikarya</taxon>
        <taxon>Basidiomycota</taxon>
        <taxon>Agaricomycotina</taxon>
        <taxon>Dacrymycetes</taxon>
        <taxon>Dacrymycetales</taxon>
        <taxon>Dacrymycetaceae</taxon>
        <taxon>Calocera</taxon>
    </lineage>
</organism>
<dbReference type="GO" id="GO:0003735">
    <property type="term" value="F:structural constituent of ribosome"/>
    <property type="evidence" value="ECO:0007669"/>
    <property type="project" value="InterPro"/>
</dbReference>
<name>A0A165CR72_9BASI</name>
<reference evidence="4 5" key="1">
    <citation type="journal article" date="2016" name="Mol. Biol. Evol.">
        <title>Comparative Genomics of Early-Diverging Mushroom-Forming Fungi Provides Insights into the Origins of Lignocellulose Decay Capabilities.</title>
        <authorList>
            <person name="Nagy L.G."/>
            <person name="Riley R."/>
            <person name="Tritt A."/>
            <person name="Adam C."/>
            <person name="Daum C."/>
            <person name="Floudas D."/>
            <person name="Sun H."/>
            <person name="Yadav J.S."/>
            <person name="Pangilinan J."/>
            <person name="Larsson K.H."/>
            <person name="Matsuura K."/>
            <person name="Barry K."/>
            <person name="Labutti K."/>
            <person name="Kuo R."/>
            <person name="Ohm R.A."/>
            <person name="Bhattacharya S.S."/>
            <person name="Shirouzu T."/>
            <person name="Yoshinaga Y."/>
            <person name="Martin F.M."/>
            <person name="Grigoriev I.V."/>
            <person name="Hibbett D.S."/>
        </authorList>
    </citation>
    <scope>NUCLEOTIDE SEQUENCE [LARGE SCALE GENOMIC DNA]</scope>
    <source>
        <strain evidence="4 5">HHB12733</strain>
    </source>
</reference>
<dbReference type="PROSITE" id="PS50159">
    <property type="entry name" value="RIBOSOMAL_S13_2"/>
    <property type="match status" value="1"/>
</dbReference>
<evidence type="ECO:0000313" key="5">
    <source>
        <dbReference type="Proteomes" id="UP000076842"/>
    </source>
</evidence>
<dbReference type="InterPro" id="IPR001892">
    <property type="entry name" value="Ribosomal_uS13"/>
</dbReference>